<dbReference type="AlphaFoldDB" id="A0A1R1XVU5"/>
<dbReference type="GO" id="GO:0005739">
    <property type="term" value="C:mitochondrion"/>
    <property type="evidence" value="ECO:0007669"/>
    <property type="project" value="TreeGrafter"/>
</dbReference>
<dbReference type="OrthoDB" id="10250282at2759"/>
<protein>
    <submittedName>
        <fullName evidence="5">Omega-amidase NIT2</fullName>
    </submittedName>
</protein>
<evidence type="ECO:0000256" key="1">
    <source>
        <dbReference type="ARBA" id="ARBA00010613"/>
    </source>
</evidence>
<comment type="similarity">
    <text evidence="1">Belongs to the carbon-nitrogen hydrolase superfamily. NIT1/NIT2 family.</text>
</comment>
<keyword evidence="2" id="KW-0378">Hydrolase</keyword>
<dbReference type="PANTHER" id="PTHR23088">
    <property type="entry name" value="NITRILASE-RELATED"/>
    <property type="match status" value="1"/>
</dbReference>
<dbReference type="GO" id="GO:0006107">
    <property type="term" value="P:oxaloacetate metabolic process"/>
    <property type="evidence" value="ECO:0007669"/>
    <property type="project" value="TreeGrafter"/>
</dbReference>
<dbReference type="FunFam" id="3.60.110.10:FF:000002">
    <property type="entry name" value="Nitrilase family member 2"/>
    <property type="match status" value="1"/>
</dbReference>
<dbReference type="Proteomes" id="UP000187429">
    <property type="component" value="Unassembled WGS sequence"/>
</dbReference>
<sequence length="283" mass="31677">MEGLNVFKMALIQLKAGSNKTINIENACRMVMEASREGASVVVLPECFNSPYGTEYFKEYAELVEEIELGPTTLALSNIAKKAKVYLIGGSIPERSIDSQNFYNTCTVWNRNGEMIAKHRKIHLYDVSVPGKSSFYESQVLSAGNNLTAFETPWGKIGVGICYDLRFPELAMIAARKGCVAMIYPGAFNSNTYPLHWEILLKARAIDNMIFVAGCSPARDLDFSYHAWGHSTIVGPKGDIKSTCEFDETIVYSDIDLDEISEIRTNIPIYSQRRFDLYTDISK</sequence>
<gene>
    <name evidence="5" type="ORF">AYI69_g6890</name>
    <name evidence="4" type="ORF">AYI69_g9966</name>
</gene>
<evidence type="ECO:0000259" key="3">
    <source>
        <dbReference type="PROSITE" id="PS50263"/>
    </source>
</evidence>
<dbReference type="InterPro" id="IPR003010">
    <property type="entry name" value="C-N_Hydrolase"/>
</dbReference>
<keyword evidence="6" id="KW-1185">Reference proteome</keyword>
<organism evidence="5 6">
    <name type="scientific">Smittium culicis</name>
    <dbReference type="NCBI Taxonomy" id="133412"/>
    <lineage>
        <taxon>Eukaryota</taxon>
        <taxon>Fungi</taxon>
        <taxon>Fungi incertae sedis</taxon>
        <taxon>Zoopagomycota</taxon>
        <taxon>Kickxellomycotina</taxon>
        <taxon>Harpellomycetes</taxon>
        <taxon>Harpellales</taxon>
        <taxon>Legeriomycetaceae</taxon>
        <taxon>Smittium</taxon>
    </lineage>
</organism>
<reference evidence="6" key="2">
    <citation type="submission" date="2017-01" db="EMBL/GenBank/DDBJ databases">
        <authorList>
            <person name="Wang Y."/>
            <person name="White M."/>
            <person name="Kvist S."/>
            <person name="Moncalvo J.-M."/>
        </authorList>
    </citation>
    <scope>NUCLEOTIDE SEQUENCE [LARGE SCALE GENOMIC DNA]</scope>
    <source>
        <strain evidence="6">ID-206-W2</strain>
    </source>
</reference>
<dbReference type="CDD" id="cd07572">
    <property type="entry name" value="nit"/>
    <property type="match status" value="1"/>
</dbReference>
<dbReference type="EMBL" id="LSSM01003194">
    <property type="protein sequence ID" value="OMJ18744.1"/>
    <property type="molecule type" value="Genomic_DNA"/>
</dbReference>
<feature type="domain" description="CN hydrolase" evidence="3">
    <location>
        <begin position="7"/>
        <end position="257"/>
    </location>
</feature>
<dbReference type="GO" id="GO:0006528">
    <property type="term" value="P:asparagine metabolic process"/>
    <property type="evidence" value="ECO:0007669"/>
    <property type="project" value="TreeGrafter"/>
</dbReference>
<dbReference type="InterPro" id="IPR045254">
    <property type="entry name" value="Nit1/2_C-N_Hydrolase"/>
</dbReference>
<dbReference type="PANTHER" id="PTHR23088:SF30">
    <property type="entry name" value="OMEGA-AMIDASE NIT2"/>
    <property type="match status" value="1"/>
</dbReference>
<dbReference type="SUPFAM" id="SSF56317">
    <property type="entry name" value="Carbon-nitrogen hydrolase"/>
    <property type="match status" value="1"/>
</dbReference>
<dbReference type="GO" id="GO:0050152">
    <property type="term" value="F:omega-amidase activity"/>
    <property type="evidence" value="ECO:0007669"/>
    <property type="project" value="TreeGrafter"/>
</dbReference>
<evidence type="ECO:0000313" key="6">
    <source>
        <dbReference type="Proteomes" id="UP000187429"/>
    </source>
</evidence>
<dbReference type="PROSITE" id="PS01227">
    <property type="entry name" value="UPF0012"/>
    <property type="match status" value="1"/>
</dbReference>
<accession>A0A1R1XVU5</accession>
<evidence type="ECO:0000313" key="5">
    <source>
        <dbReference type="EMBL" id="OMJ18744.1"/>
    </source>
</evidence>
<name>A0A1R1XVU5_9FUNG</name>
<evidence type="ECO:0000313" key="4">
    <source>
        <dbReference type="EMBL" id="OMJ11122.1"/>
    </source>
</evidence>
<evidence type="ECO:0000256" key="2">
    <source>
        <dbReference type="ARBA" id="ARBA00022801"/>
    </source>
</evidence>
<dbReference type="Gene3D" id="3.60.110.10">
    <property type="entry name" value="Carbon-nitrogen hydrolase"/>
    <property type="match status" value="1"/>
</dbReference>
<dbReference type="InterPro" id="IPR001110">
    <property type="entry name" value="UPF0012_CS"/>
</dbReference>
<dbReference type="InterPro" id="IPR036526">
    <property type="entry name" value="C-N_Hydrolase_sf"/>
</dbReference>
<dbReference type="PROSITE" id="PS50263">
    <property type="entry name" value="CN_HYDROLASE"/>
    <property type="match status" value="1"/>
</dbReference>
<dbReference type="EMBL" id="LSSM01006267">
    <property type="protein sequence ID" value="OMJ11122.1"/>
    <property type="molecule type" value="Genomic_DNA"/>
</dbReference>
<reference evidence="5" key="1">
    <citation type="submission" date="2017-01" db="EMBL/GenBank/DDBJ databases">
        <authorList>
            <person name="Mah S.A."/>
            <person name="Swanson W.J."/>
            <person name="Moy G.W."/>
            <person name="Vacquier V.D."/>
        </authorList>
    </citation>
    <scope>NUCLEOTIDE SEQUENCE [LARGE SCALE GENOMIC DNA]</scope>
    <source>
        <strain evidence="5">ID-206-W2</strain>
    </source>
</reference>
<comment type="caution">
    <text evidence="5">The sequence shown here is derived from an EMBL/GenBank/DDBJ whole genome shotgun (WGS) entry which is preliminary data.</text>
</comment>
<proteinExistence type="inferred from homology"/>
<dbReference type="Pfam" id="PF00795">
    <property type="entry name" value="CN_hydrolase"/>
    <property type="match status" value="1"/>
</dbReference>
<dbReference type="GO" id="GO:0006541">
    <property type="term" value="P:glutamine metabolic process"/>
    <property type="evidence" value="ECO:0007669"/>
    <property type="project" value="TreeGrafter"/>
</dbReference>